<dbReference type="PaxDb" id="35128-Thaps4517"/>
<proteinExistence type="predicted"/>
<dbReference type="HOGENOM" id="CLU_1144560_0_0_1"/>
<dbReference type="GeneID" id="7446101"/>
<dbReference type="InParanoid" id="B8BZH9"/>
<evidence type="ECO:0000256" key="1">
    <source>
        <dbReference type="SAM" id="MobiDB-lite"/>
    </source>
</evidence>
<dbReference type="AlphaFoldDB" id="B8BZH9"/>
<name>B8BZH9_THAPS</name>
<feature type="compositionally biased region" description="Low complexity" evidence="1">
    <location>
        <begin position="76"/>
        <end position="86"/>
    </location>
</feature>
<evidence type="ECO:0000313" key="4">
    <source>
        <dbReference type="Proteomes" id="UP000001449"/>
    </source>
</evidence>
<reference evidence="3 4" key="2">
    <citation type="journal article" date="2008" name="Nature">
        <title>The Phaeodactylum genome reveals the evolutionary history of diatom genomes.</title>
        <authorList>
            <person name="Bowler C."/>
            <person name="Allen A.E."/>
            <person name="Badger J.H."/>
            <person name="Grimwood J."/>
            <person name="Jabbari K."/>
            <person name="Kuo A."/>
            <person name="Maheswari U."/>
            <person name="Martens C."/>
            <person name="Maumus F."/>
            <person name="Otillar R.P."/>
            <person name="Rayko E."/>
            <person name="Salamov A."/>
            <person name="Vandepoele K."/>
            <person name="Beszteri B."/>
            <person name="Gruber A."/>
            <person name="Heijde M."/>
            <person name="Katinka M."/>
            <person name="Mock T."/>
            <person name="Valentin K."/>
            <person name="Verret F."/>
            <person name="Berges J.A."/>
            <person name="Brownlee C."/>
            <person name="Cadoret J.P."/>
            <person name="Chiovitti A."/>
            <person name="Choi C.J."/>
            <person name="Coesel S."/>
            <person name="De Martino A."/>
            <person name="Detter J.C."/>
            <person name="Durkin C."/>
            <person name="Falciatore A."/>
            <person name="Fournet J."/>
            <person name="Haruta M."/>
            <person name="Huysman M.J."/>
            <person name="Jenkins B.D."/>
            <person name="Jiroutova K."/>
            <person name="Jorgensen R.E."/>
            <person name="Joubert Y."/>
            <person name="Kaplan A."/>
            <person name="Kroger N."/>
            <person name="Kroth P.G."/>
            <person name="La Roche J."/>
            <person name="Lindquist E."/>
            <person name="Lommer M."/>
            <person name="Martin-Jezequel V."/>
            <person name="Lopez P.J."/>
            <person name="Lucas S."/>
            <person name="Mangogna M."/>
            <person name="McGinnis K."/>
            <person name="Medlin L.K."/>
            <person name="Montsant A."/>
            <person name="Oudot-Le Secq M.P."/>
            <person name="Napoli C."/>
            <person name="Obornik M."/>
            <person name="Parker M.S."/>
            <person name="Petit J.L."/>
            <person name="Porcel B.M."/>
            <person name="Poulsen N."/>
            <person name="Robison M."/>
            <person name="Rychlewski L."/>
            <person name="Rynearson T.A."/>
            <person name="Schmutz J."/>
            <person name="Shapiro H."/>
            <person name="Siaut M."/>
            <person name="Stanley M."/>
            <person name="Sussman M.R."/>
            <person name="Taylor A.R."/>
            <person name="Vardi A."/>
            <person name="von Dassow P."/>
            <person name="Vyverman W."/>
            <person name="Willis A."/>
            <person name="Wyrwicz L.S."/>
            <person name="Rokhsar D.S."/>
            <person name="Weissenbach J."/>
            <person name="Armbrust E.V."/>
            <person name="Green B.R."/>
            <person name="Van de Peer Y."/>
            <person name="Grigoriev I.V."/>
        </authorList>
    </citation>
    <scope>NUCLEOTIDE SEQUENCE [LARGE SCALE GENOMIC DNA]</scope>
    <source>
        <strain evidence="3 4">CCMP1335</strain>
    </source>
</reference>
<feature type="region of interest" description="Disordered" evidence="1">
    <location>
        <begin position="63"/>
        <end position="86"/>
    </location>
</feature>
<dbReference type="KEGG" id="tps:THAPSDRAFT_4517"/>
<feature type="transmembrane region" description="Helical" evidence="2">
    <location>
        <begin position="176"/>
        <end position="198"/>
    </location>
</feature>
<keyword evidence="2" id="KW-0812">Transmembrane</keyword>
<dbReference type="eggNOG" id="ENOG502S0FN">
    <property type="taxonomic scope" value="Eukaryota"/>
</dbReference>
<evidence type="ECO:0000256" key="2">
    <source>
        <dbReference type="SAM" id="Phobius"/>
    </source>
</evidence>
<keyword evidence="2" id="KW-0472">Membrane</keyword>
<dbReference type="Proteomes" id="UP000001449">
    <property type="component" value="Chromosome 4"/>
</dbReference>
<evidence type="ECO:0000313" key="3">
    <source>
        <dbReference type="EMBL" id="EED92880.1"/>
    </source>
</evidence>
<accession>B8BZH9</accession>
<organism evidence="3 4">
    <name type="scientific">Thalassiosira pseudonana</name>
    <name type="common">Marine diatom</name>
    <name type="synonym">Cyclotella nana</name>
    <dbReference type="NCBI Taxonomy" id="35128"/>
    <lineage>
        <taxon>Eukaryota</taxon>
        <taxon>Sar</taxon>
        <taxon>Stramenopiles</taxon>
        <taxon>Ochrophyta</taxon>
        <taxon>Bacillariophyta</taxon>
        <taxon>Coscinodiscophyceae</taxon>
        <taxon>Thalassiosirophycidae</taxon>
        <taxon>Thalassiosirales</taxon>
        <taxon>Thalassiosiraceae</taxon>
        <taxon>Thalassiosira</taxon>
    </lineage>
</organism>
<sequence length="243" mass="26495">MHNNNQALYLALFDEVTEAKSLLEQVALVSQGRSMYSTCLSSIARYVREDLLGGTLTLSPKLLGKDNSKSKKKKSPSTPSVTPSLLLSARPADDPLEAILYLTSVGIPGHIYDTVRSLRQARARRLGALQRKVPVIHLIMLWILGSIMVLSFPVLVGVGGAAAAGGKMLPFTGYNVMTLQGLLFGVATFAVVMTKMVLGELWRTKGGAYNVDAVLTVMVRGLESELDERMVEAKQIMKRFNKE</sequence>
<keyword evidence="4" id="KW-1185">Reference proteome</keyword>
<reference evidence="3 4" key="1">
    <citation type="journal article" date="2004" name="Science">
        <title>The genome of the diatom Thalassiosira pseudonana: ecology, evolution, and metabolism.</title>
        <authorList>
            <person name="Armbrust E.V."/>
            <person name="Berges J.A."/>
            <person name="Bowler C."/>
            <person name="Green B.R."/>
            <person name="Martinez D."/>
            <person name="Putnam N.H."/>
            <person name="Zhou S."/>
            <person name="Allen A.E."/>
            <person name="Apt K.E."/>
            <person name="Bechner M."/>
            <person name="Brzezinski M.A."/>
            <person name="Chaal B.K."/>
            <person name="Chiovitti A."/>
            <person name="Davis A.K."/>
            <person name="Demarest M.S."/>
            <person name="Detter J.C."/>
            <person name="Glavina T."/>
            <person name="Goodstein D."/>
            <person name="Hadi M.Z."/>
            <person name="Hellsten U."/>
            <person name="Hildebrand M."/>
            <person name="Jenkins B.D."/>
            <person name="Jurka J."/>
            <person name="Kapitonov V.V."/>
            <person name="Kroger N."/>
            <person name="Lau W.W."/>
            <person name="Lane T.W."/>
            <person name="Larimer F.W."/>
            <person name="Lippmeier J.C."/>
            <person name="Lucas S."/>
            <person name="Medina M."/>
            <person name="Montsant A."/>
            <person name="Obornik M."/>
            <person name="Parker M.S."/>
            <person name="Palenik B."/>
            <person name="Pazour G.J."/>
            <person name="Richardson P.M."/>
            <person name="Rynearson T.A."/>
            <person name="Saito M.A."/>
            <person name="Schwartz D.C."/>
            <person name="Thamatrakoln K."/>
            <person name="Valentin K."/>
            <person name="Vardi A."/>
            <person name="Wilkerson F.P."/>
            <person name="Rokhsar D.S."/>
        </authorList>
    </citation>
    <scope>NUCLEOTIDE SEQUENCE [LARGE SCALE GENOMIC DNA]</scope>
    <source>
        <strain evidence="3 4">CCMP1335</strain>
    </source>
</reference>
<keyword evidence="2" id="KW-1133">Transmembrane helix</keyword>
<protein>
    <submittedName>
        <fullName evidence="3">Uncharacterized protein</fullName>
    </submittedName>
</protein>
<feature type="transmembrane region" description="Helical" evidence="2">
    <location>
        <begin position="135"/>
        <end position="156"/>
    </location>
</feature>
<dbReference type="RefSeq" id="XP_002289343.1">
    <property type="nucleotide sequence ID" value="XM_002289307.1"/>
</dbReference>
<gene>
    <name evidence="3" type="ORF">THAPSDRAFT_4517</name>
</gene>
<dbReference type="EMBL" id="CM000641">
    <property type="protein sequence ID" value="EED92880.1"/>
    <property type="molecule type" value="Genomic_DNA"/>
</dbReference>